<dbReference type="RefSeq" id="WP_269894044.1">
    <property type="nucleotide sequence ID" value="NZ_JAPZPY010000003.1"/>
</dbReference>
<reference evidence="2" key="1">
    <citation type="submission" date="2022-12" db="EMBL/GenBank/DDBJ databases">
        <authorList>
            <person name="Deng Y."/>
            <person name="Zhang Y.-Q."/>
        </authorList>
    </citation>
    <scope>NUCLEOTIDE SEQUENCE</scope>
    <source>
        <strain evidence="2">CPCC 205372</strain>
    </source>
</reference>
<accession>A0ABT4PS13</accession>
<dbReference type="Proteomes" id="UP001142153">
    <property type="component" value="Unassembled WGS sequence"/>
</dbReference>
<organism evidence="2 3">
    <name type="scientific">Mycobacterium hippophais</name>
    <dbReference type="NCBI Taxonomy" id="3016340"/>
    <lineage>
        <taxon>Bacteria</taxon>
        <taxon>Bacillati</taxon>
        <taxon>Actinomycetota</taxon>
        <taxon>Actinomycetes</taxon>
        <taxon>Mycobacteriales</taxon>
        <taxon>Mycobacteriaceae</taxon>
        <taxon>Mycobacterium</taxon>
    </lineage>
</organism>
<proteinExistence type="predicted"/>
<evidence type="ECO:0000313" key="3">
    <source>
        <dbReference type="Proteomes" id="UP001142153"/>
    </source>
</evidence>
<keyword evidence="3" id="KW-1185">Reference proteome</keyword>
<gene>
    <name evidence="2" type="ORF">O6P37_10815</name>
</gene>
<name>A0ABT4PS13_9MYCO</name>
<dbReference type="Pfam" id="PF07858">
    <property type="entry name" value="LEH"/>
    <property type="match status" value="1"/>
</dbReference>
<comment type="caution">
    <text evidence="2">The sequence shown here is derived from an EMBL/GenBank/DDBJ whole genome shotgun (WGS) entry which is preliminary data.</text>
</comment>
<evidence type="ECO:0000313" key="2">
    <source>
        <dbReference type="EMBL" id="MCZ8379357.1"/>
    </source>
</evidence>
<feature type="domain" description="Limonene-1,2-epoxide hydrolase" evidence="1">
    <location>
        <begin position="13"/>
        <end position="122"/>
    </location>
</feature>
<dbReference type="Gene3D" id="3.10.450.50">
    <property type="match status" value="1"/>
</dbReference>
<dbReference type="EMBL" id="JAPZPY010000003">
    <property type="protein sequence ID" value="MCZ8379357.1"/>
    <property type="molecule type" value="Genomic_DNA"/>
</dbReference>
<evidence type="ECO:0000259" key="1">
    <source>
        <dbReference type="Pfam" id="PF07858"/>
    </source>
</evidence>
<dbReference type="InterPro" id="IPR032710">
    <property type="entry name" value="NTF2-like_dom_sf"/>
</dbReference>
<sequence length="151" mass="16996">MVDPDTVVCTMLDDWTNANRDATKMASHFAEDAIYKPMPALAPVTGRAAIKQFTARILAAFDSVEINIHFQSLQDDIVMNERTDVLRRRDRVIEVPAMGIFRVENGLIVEWRDYSDMGALLDGFNFGSNASPAKTKRFWSRGRGDTVTPTR</sequence>
<dbReference type="SUPFAM" id="SSF54427">
    <property type="entry name" value="NTF2-like"/>
    <property type="match status" value="1"/>
</dbReference>
<dbReference type="InterPro" id="IPR013100">
    <property type="entry name" value="LEH"/>
</dbReference>
<protein>
    <submittedName>
        <fullName evidence="2">Nuclear transport factor 2 family protein</fullName>
    </submittedName>
</protein>